<organism evidence="2 3">
    <name type="scientific">Portunus trituberculatus</name>
    <name type="common">Swimming crab</name>
    <name type="synonym">Neptunus trituberculatus</name>
    <dbReference type="NCBI Taxonomy" id="210409"/>
    <lineage>
        <taxon>Eukaryota</taxon>
        <taxon>Metazoa</taxon>
        <taxon>Ecdysozoa</taxon>
        <taxon>Arthropoda</taxon>
        <taxon>Crustacea</taxon>
        <taxon>Multicrustacea</taxon>
        <taxon>Malacostraca</taxon>
        <taxon>Eumalacostraca</taxon>
        <taxon>Eucarida</taxon>
        <taxon>Decapoda</taxon>
        <taxon>Pleocyemata</taxon>
        <taxon>Brachyura</taxon>
        <taxon>Eubrachyura</taxon>
        <taxon>Portunoidea</taxon>
        <taxon>Portunidae</taxon>
        <taxon>Portuninae</taxon>
        <taxon>Portunus</taxon>
    </lineage>
</organism>
<comment type="caution">
    <text evidence="2">The sequence shown here is derived from an EMBL/GenBank/DDBJ whole genome shotgun (WGS) entry which is preliminary data.</text>
</comment>
<reference evidence="2 3" key="1">
    <citation type="submission" date="2019-05" db="EMBL/GenBank/DDBJ databases">
        <title>Another draft genome of Portunus trituberculatus and its Hox gene families provides insights of decapod evolution.</title>
        <authorList>
            <person name="Jeong J.-H."/>
            <person name="Song I."/>
            <person name="Kim S."/>
            <person name="Choi T."/>
            <person name="Kim D."/>
            <person name="Ryu S."/>
            <person name="Kim W."/>
        </authorList>
    </citation>
    <scope>NUCLEOTIDE SEQUENCE [LARGE SCALE GENOMIC DNA]</scope>
    <source>
        <tissue evidence="2">Muscle</tissue>
    </source>
</reference>
<protein>
    <submittedName>
        <fullName evidence="2">Uncharacterized protein</fullName>
    </submittedName>
</protein>
<dbReference type="EMBL" id="VSRR010014291">
    <property type="protein sequence ID" value="MPC56834.1"/>
    <property type="molecule type" value="Genomic_DNA"/>
</dbReference>
<name>A0A5B7GJY0_PORTR</name>
<accession>A0A5B7GJY0</accession>
<evidence type="ECO:0000256" key="1">
    <source>
        <dbReference type="SAM" id="MobiDB-lite"/>
    </source>
</evidence>
<evidence type="ECO:0000313" key="2">
    <source>
        <dbReference type="EMBL" id="MPC56834.1"/>
    </source>
</evidence>
<evidence type="ECO:0000313" key="3">
    <source>
        <dbReference type="Proteomes" id="UP000324222"/>
    </source>
</evidence>
<sequence length="70" mass="7315">MSHAAPVVLGGVSAAEGRGMIETDAASRSPRPFTLPYRPSLRGRTGRGEGEGVPALPLHVPARRQPDTKA</sequence>
<gene>
    <name evidence="2" type="ORF">E2C01_050800</name>
</gene>
<keyword evidence="3" id="KW-1185">Reference proteome</keyword>
<proteinExistence type="predicted"/>
<dbReference type="Proteomes" id="UP000324222">
    <property type="component" value="Unassembled WGS sequence"/>
</dbReference>
<feature type="region of interest" description="Disordered" evidence="1">
    <location>
        <begin position="22"/>
        <end position="70"/>
    </location>
</feature>
<dbReference type="AlphaFoldDB" id="A0A5B7GJY0"/>